<dbReference type="HOGENOM" id="CLU_007946_12_1_1"/>
<organism evidence="9 10">
    <name type="scientific">Emericella nidulans (strain FGSC A4 / ATCC 38163 / CBS 112.46 / NRRL 194 / M139)</name>
    <name type="common">Aspergillus nidulans</name>
    <dbReference type="NCBI Taxonomy" id="227321"/>
    <lineage>
        <taxon>Eukaryota</taxon>
        <taxon>Fungi</taxon>
        <taxon>Dikarya</taxon>
        <taxon>Ascomycota</taxon>
        <taxon>Pezizomycotina</taxon>
        <taxon>Eurotiomycetes</taxon>
        <taxon>Eurotiomycetidae</taxon>
        <taxon>Eurotiales</taxon>
        <taxon>Aspergillaceae</taxon>
        <taxon>Aspergillus</taxon>
        <taxon>Aspergillus subgen. Nidulantes</taxon>
    </lineage>
</organism>
<evidence type="ECO:0000256" key="4">
    <source>
        <dbReference type="ARBA" id="ARBA00022970"/>
    </source>
</evidence>
<feature type="transmembrane region" description="Helical" evidence="7">
    <location>
        <begin position="381"/>
        <end position="398"/>
    </location>
</feature>
<feature type="domain" description="Amino acid permease/ SLC12A" evidence="8">
    <location>
        <begin position="46"/>
        <end position="509"/>
    </location>
</feature>
<accession>Q5AR00</accession>
<evidence type="ECO:0000256" key="3">
    <source>
        <dbReference type="ARBA" id="ARBA00022692"/>
    </source>
</evidence>
<name>Q5AR00_EMENI</name>
<dbReference type="InterPro" id="IPR050524">
    <property type="entry name" value="APC_YAT"/>
</dbReference>
<sequence length="617" mass="67975">MAAITPENESKIAHDADAAMSTEIGQVLHDAAGNVDQLQRRLSNRHIQLIAIGGSIGTGLFINIGMGLARGGPASLLIGIIIHCCFMALVNNCIAEMTVLFPVSGGFIRMADKWVDSALGFMAGWNFFLYEAILIPFEITALSIVLQYWRDDIPSAAVTAVTIAMYGVLNLLPVGLYGETEFWLSSGKVVLVFILFGFTFFTMVGVNPQRDAYGFRYWVSPGPLAEWHTGGDLGRFEGLLNVTWVGTFIVVGPEYLSMAAAETRHPRVYVKSAYKAVYFRFGLFFIGSALAAGIVVPYNDPVLQSLARGEQSSSSAAASPYVVAMKHLGISVLPDIVNALIFTSILSAGNTYTFCAMRSLYGMALEGRAPGFLRKCTKGGIPIYCLGVTTLLSCLAFLQESRSSHVVLQWFVNLVTAGCIISFIVICITYLRFFRACKVQGVDRKNFPYYAYLQPYGAWLGLFWTVFVVLGYGYSSFTPWNVGTFFSYYSMVIFAVAAFSGWKLTMRSKLVPSSEVDLVWERPTVDAYEAVTTERPVGFWTDMKDMTRAAGSSRTNALTYWQWIRYATIATVTSAFENALVPIAAWNIHRLRQTSGPANPKTMQPLALHFHAQTSYL</sequence>
<feature type="transmembrane region" description="Helical" evidence="7">
    <location>
        <begin position="49"/>
        <end position="69"/>
    </location>
</feature>
<evidence type="ECO:0000256" key="7">
    <source>
        <dbReference type="SAM" id="Phobius"/>
    </source>
</evidence>
<evidence type="ECO:0000313" key="10">
    <source>
        <dbReference type="Proteomes" id="UP000000560"/>
    </source>
</evidence>
<dbReference type="InterPro" id="IPR004841">
    <property type="entry name" value="AA-permease/SLC12A_dom"/>
</dbReference>
<feature type="transmembrane region" description="Helical" evidence="7">
    <location>
        <begin position="277"/>
        <end position="298"/>
    </location>
</feature>
<proteinExistence type="predicted"/>
<dbReference type="FunFam" id="1.20.1740.10:FF:000006">
    <property type="entry name" value="General amino acid permease"/>
    <property type="match status" value="1"/>
</dbReference>
<feature type="transmembrane region" description="Helical" evidence="7">
    <location>
        <begin position="238"/>
        <end position="256"/>
    </location>
</feature>
<dbReference type="STRING" id="227321.Q5AR00"/>
<dbReference type="RefSeq" id="XP_682549.1">
    <property type="nucleotide sequence ID" value="XM_677457.1"/>
</dbReference>
<reference evidence="10" key="2">
    <citation type="journal article" date="2009" name="Fungal Genet. Biol.">
        <title>The 2008 update of the Aspergillus nidulans genome annotation: a community effort.</title>
        <authorList>
            <person name="Wortman J.R."/>
            <person name="Gilsenan J.M."/>
            <person name="Joardar V."/>
            <person name="Deegan J."/>
            <person name="Clutterbuck J."/>
            <person name="Andersen M.R."/>
            <person name="Archer D."/>
            <person name="Bencina M."/>
            <person name="Braus G."/>
            <person name="Coutinho P."/>
            <person name="von Dohren H."/>
            <person name="Doonan J."/>
            <person name="Driessen A.J."/>
            <person name="Durek P."/>
            <person name="Espeso E."/>
            <person name="Fekete E."/>
            <person name="Flipphi M."/>
            <person name="Estrada C.G."/>
            <person name="Geysens S."/>
            <person name="Goldman G."/>
            <person name="de Groot P.W."/>
            <person name="Hansen K."/>
            <person name="Harris S.D."/>
            <person name="Heinekamp T."/>
            <person name="Helmstaedt K."/>
            <person name="Henrissat B."/>
            <person name="Hofmann G."/>
            <person name="Homan T."/>
            <person name="Horio T."/>
            <person name="Horiuchi H."/>
            <person name="James S."/>
            <person name="Jones M."/>
            <person name="Karaffa L."/>
            <person name="Karanyi Z."/>
            <person name="Kato M."/>
            <person name="Keller N."/>
            <person name="Kelly D.E."/>
            <person name="Kiel J.A."/>
            <person name="Kim J.M."/>
            <person name="van der Klei I.J."/>
            <person name="Klis F.M."/>
            <person name="Kovalchuk A."/>
            <person name="Krasevec N."/>
            <person name="Kubicek C.P."/>
            <person name="Liu B."/>
            <person name="Maccabe A."/>
            <person name="Meyer V."/>
            <person name="Mirabito P."/>
            <person name="Miskei M."/>
            <person name="Mos M."/>
            <person name="Mullins J."/>
            <person name="Nelson D.R."/>
            <person name="Nielsen J."/>
            <person name="Oakley B.R."/>
            <person name="Osmani S.A."/>
            <person name="Pakula T."/>
            <person name="Paszewski A."/>
            <person name="Paulsen I."/>
            <person name="Pilsyk S."/>
            <person name="Pocsi I."/>
            <person name="Punt P.J."/>
            <person name="Ram A.F."/>
            <person name="Ren Q."/>
            <person name="Robellet X."/>
            <person name="Robson G."/>
            <person name="Seiboth B."/>
            <person name="van Solingen P."/>
            <person name="Specht T."/>
            <person name="Sun J."/>
            <person name="Taheri-Talesh N."/>
            <person name="Takeshita N."/>
            <person name="Ussery D."/>
            <person name="vanKuyk P.A."/>
            <person name="Visser H."/>
            <person name="van de Vondervoort P.J."/>
            <person name="de Vries R.P."/>
            <person name="Walton J."/>
            <person name="Xiang X."/>
            <person name="Xiong Y."/>
            <person name="Zeng A.P."/>
            <person name="Brandt B.W."/>
            <person name="Cornell M.J."/>
            <person name="van den Hondel C.A."/>
            <person name="Visser J."/>
            <person name="Oliver S.G."/>
            <person name="Turner G."/>
        </authorList>
    </citation>
    <scope>GENOME REANNOTATION</scope>
    <source>
        <strain evidence="10">FGSC A4 / ATCC 38163 / CBS 112.46 / NRRL 194 / M139</strain>
    </source>
</reference>
<dbReference type="GO" id="GO:0015171">
    <property type="term" value="F:amino acid transmembrane transporter activity"/>
    <property type="evidence" value="ECO:0000318"/>
    <property type="project" value="GO_Central"/>
</dbReference>
<keyword evidence="4" id="KW-0029">Amino-acid transport</keyword>
<dbReference type="Pfam" id="PF00324">
    <property type="entry name" value="AA_permease"/>
    <property type="match status" value="1"/>
</dbReference>
<feature type="transmembrane region" description="Helical" evidence="7">
    <location>
        <begin position="75"/>
        <end position="108"/>
    </location>
</feature>
<dbReference type="GO" id="GO:0003333">
    <property type="term" value="P:amino acid transmembrane transport"/>
    <property type="evidence" value="ECO:0000318"/>
    <property type="project" value="GO_Central"/>
</dbReference>
<feature type="transmembrane region" description="Helical" evidence="7">
    <location>
        <begin position="486"/>
        <end position="504"/>
    </location>
</feature>
<keyword evidence="5 7" id="KW-1133">Transmembrane helix</keyword>
<dbReference type="Gene3D" id="1.20.1740.10">
    <property type="entry name" value="Amino acid/polyamine transporter I"/>
    <property type="match status" value="1"/>
</dbReference>
<dbReference type="AlphaFoldDB" id="Q5AR00"/>
<evidence type="ECO:0000256" key="1">
    <source>
        <dbReference type="ARBA" id="ARBA00004141"/>
    </source>
</evidence>
<feature type="transmembrane region" description="Helical" evidence="7">
    <location>
        <begin position="336"/>
        <end position="361"/>
    </location>
</feature>
<dbReference type="Proteomes" id="UP000000560">
    <property type="component" value="Chromosome VIII"/>
</dbReference>
<feature type="transmembrane region" description="Helical" evidence="7">
    <location>
        <begin position="155"/>
        <end position="177"/>
    </location>
</feature>
<feature type="transmembrane region" description="Helical" evidence="7">
    <location>
        <begin position="128"/>
        <end position="149"/>
    </location>
</feature>
<dbReference type="GeneID" id="2867895"/>
<evidence type="ECO:0000256" key="6">
    <source>
        <dbReference type="ARBA" id="ARBA00023136"/>
    </source>
</evidence>
<evidence type="ECO:0000259" key="8">
    <source>
        <dbReference type="Pfam" id="PF00324"/>
    </source>
</evidence>
<dbReference type="KEGG" id="ani:ANIA_09280"/>
<evidence type="ECO:0000256" key="5">
    <source>
        <dbReference type="ARBA" id="ARBA00022989"/>
    </source>
</evidence>
<accession>C8VQD0</accession>
<keyword evidence="2" id="KW-0813">Transport</keyword>
<feature type="transmembrane region" description="Helical" evidence="7">
    <location>
        <begin position="189"/>
        <end position="206"/>
    </location>
</feature>
<dbReference type="InParanoid" id="Q5AR00"/>
<dbReference type="PANTHER" id="PTHR43341:SF6">
    <property type="entry name" value="AMINO ACID TRANSPORTER (EUROFUNG)"/>
    <property type="match status" value="1"/>
</dbReference>
<gene>
    <name evidence="9" type="ORF">ANIA_09280</name>
</gene>
<dbReference type="OMA" id="FPYYGYF"/>
<evidence type="ECO:0000256" key="2">
    <source>
        <dbReference type="ARBA" id="ARBA00022448"/>
    </source>
</evidence>
<feature type="transmembrane region" description="Helical" evidence="7">
    <location>
        <begin position="452"/>
        <end position="474"/>
    </location>
</feature>
<dbReference type="eggNOG" id="KOG1286">
    <property type="taxonomic scope" value="Eukaryota"/>
</dbReference>
<keyword evidence="6 7" id="KW-0472">Membrane</keyword>
<dbReference type="PANTHER" id="PTHR43341">
    <property type="entry name" value="AMINO ACID PERMEASE"/>
    <property type="match status" value="1"/>
</dbReference>
<dbReference type="EMBL" id="BN001308">
    <property type="protein sequence ID" value="CBF87321.1"/>
    <property type="molecule type" value="Genomic_DNA"/>
</dbReference>
<keyword evidence="3 7" id="KW-0812">Transmembrane</keyword>
<protein>
    <submittedName>
        <fullName evidence="9">Amino acid transporter (Eurofung)</fullName>
    </submittedName>
</protein>
<comment type="subcellular location">
    <subcellularLocation>
        <location evidence="1">Membrane</location>
        <topology evidence="1">Multi-pass membrane protein</topology>
    </subcellularLocation>
</comment>
<dbReference type="GO" id="GO:0016020">
    <property type="term" value="C:membrane"/>
    <property type="evidence" value="ECO:0000318"/>
    <property type="project" value="GO_Central"/>
</dbReference>
<feature type="transmembrane region" description="Helical" evidence="7">
    <location>
        <begin position="410"/>
        <end position="431"/>
    </location>
</feature>
<keyword evidence="10" id="KW-1185">Reference proteome</keyword>
<dbReference type="OrthoDB" id="10062876at2759"/>
<reference evidence="10" key="1">
    <citation type="journal article" date="2005" name="Nature">
        <title>Sequencing of Aspergillus nidulans and comparative analysis with A. fumigatus and A. oryzae.</title>
        <authorList>
            <person name="Galagan J.E."/>
            <person name="Calvo S.E."/>
            <person name="Cuomo C."/>
            <person name="Ma L.J."/>
            <person name="Wortman J.R."/>
            <person name="Batzoglou S."/>
            <person name="Lee S.I."/>
            <person name="Basturkmen M."/>
            <person name="Spevak C.C."/>
            <person name="Clutterbuck J."/>
            <person name="Kapitonov V."/>
            <person name="Jurka J."/>
            <person name="Scazzocchio C."/>
            <person name="Farman M."/>
            <person name="Butler J."/>
            <person name="Purcell S."/>
            <person name="Harris S."/>
            <person name="Braus G.H."/>
            <person name="Draht O."/>
            <person name="Busch S."/>
            <person name="D'Enfert C."/>
            <person name="Bouchier C."/>
            <person name="Goldman G.H."/>
            <person name="Bell-Pedersen D."/>
            <person name="Griffiths-Jones S."/>
            <person name="Doonan J.H."/>
            <person name="Yu J."/>
            <person name="Vienken K."/>
            <person name="Pain A."/>
            <person name="Freitag M."/>
            <person name="Selker E.U."/>
            <person name="Archer D.B."/>
            <person name="Penalva M.A."/>
            <person name="Oakley B.R."/>
            <person name="Momany M."/>
            <person name="Tanaka T."/>
            <person name="Kumagai T."/>
            <person name="Asai K."/>
            <person name="Machida M."/>
            <person name="Nierman W.C."/>
            <person name="Denning D.W."/>
            <person name="Caddick M."/>
            <person name="Hynes M."/>
            <person name="Paoletti M."/>
            <person name="Fischer R."/>
            <person name="Miller B."/>
            <person name="Dyer P."/>
            <person name="Sachs M.S."/>
            <person name="Osmani S.A."/>
            <person name="Birren B.W."/>
        </authorList>
    </citation>
    <scope>NUCLEOTIDE SEQUENCE [LARGE SCALE GENOMIC DNA]</scope>
    <source>
        <strain evidence="10">FGSC A4 / ATCC 38163 / CBS 112.46 / NRRL 194 / M139</strain>
    </source>
</reference>
<evidence type="ECO:0000313" key="9">
    <source>
        <dbReference type="EMBL" id="CBF87321.1"/>
    </source>
</evidence>